<dbReference type="Proteomes" id="UP000242687">
    <property type="component" value="Unassembled WGS sequence"/>
</dbReference>
<comment type="caution">
    <text evidence="1">The sequence shown here is derived from an EMBL/GenBank/DDBJ whole genome shotgun (WGS) entry which is preliminary data.</text>
</comment>
<dbReference type="Gene3D" id="3.40.50.2000">
    <property type="entry name" value="Glycogen Phosphorylase B"/>
    <property type="match status" value="2"/>
</dbReference>
<accession>A0A2H9VM94</accession>
<name>A0A2H9VM94_9SPHI</name>
<keyword evidence="1" id="KW-0808">Transferase</keyword>
<dbReference type="EMBL" id="PGFJ01000002">
    <property type="protein sequence ID" value="PJJ79460.1"/>
    <property type="molecule type" value="Genomic_DNA"/>
</dbReference>
<organism evidence="1 2">
    <name type="scientific">Mucilaginibacter auburnensis</name>
    <dbReference type="NCBI Taxonomy" id="1457233"/>
    <lineage>
        <taxon>Bacteria</taxon>
        <taxon>Pseudomonadati</taxon>
        <taxon>Bacteroidota</taxon>
        <taxon>Sphingobacteriia</taxon>
        <taxon>Sphingobacteriales</taxon>
        <taxon>Sphingobacteriaceae</taxon>
        <taxon>Mucilaginibacter</taxon>
    </lineage>
</organism>
<dbReference type="RefSeq" id="WP_100341797.1">
    <property type="nucleotide sequence ID" value="NZ_PGFJ01000002.1"/>
</dbReference>
<dbReference type="OrthoDB" id="1406894at2"/>
<reference evidence="1 2" key="1">
    <citation type="submission" date="2017-11" db="EMBL/GenBank/DDBJ databases">
        <title>Genomic Encyclopedia of Archaeal and Bacterial Type Strains, Phase II (KMG-II): From Individual Species to Whole Genera.</title>
        <authorList>
            <person name="Goeker M."/>
        </authorList>
    </citation>
    <scope>NUCLEOTIDE SEQUENCE [LARGE SCALE GENOMIC DNA]</scope>
    <source>
        <strain evidence="1 2">DSM 28175</strain>
    </source>
</reference>
<dbReference type="AlphaFoldDB" id="A0A2H9VM94"/>
<dbReference type="SUPFAM" id="SSF53756">
    <property type="entry name" value="UDP-Glycosyltransferase/glycogen phosphorylase"/>
    <property type="match status" value="1"/>
</dbReference>
<protein>
    <submittedName>
        <fullName evidence="1">Glycosyltransferase involved in cell wall biosynthesis</fullName>
    </submittedName>
</protein>
<sequence>MPSVVLISSGQPSLNPRLVKEADALAQAGYNVTVFYAYWNEWGTEYDRQLSPSRKWKSVRVGGSPENGRITFMLSKIVQKLGRTFKSSAWGFMGLSRASFHLAKEVKKHKADLYIAHNLGALPAACIAAAKHNKPCGFDAEDFHRNETSDDAANADVLLKSAIEDKYIPRLSYLTASSPLIAAQYKTLYPLLNPVVVLNVFDKVDIEPAKHQKPLKLFWFSQTIGRGRGIEDVVSALSTLNAKNFELHLLGHIPVYSQQFVEEIIATGISVKFYAPIPPDEVISFAAQFDLGLALEQRKPLNRDLCLTNKIFTYLQAGLGVIATETTAQATFMNLNKAIGSTFKNNDSAELAGLLSDYQQNRDKLNTCKLASLKLADTTYNWKIESKKFLKVVEETI</sequence>
<dbReference type="GO" id="GO:0016740">
    <property type="term" value="F:transferase activity"/>
    <property type="evidence" value="ECO:0007669"/>
    <property type="project" value="UniProtKB-KW"/>
</dbReference>
<proteinExistence type="predicted"/>
<evidence type="ECO:0000313" key="2">
    <source>
        <dbReference type="Proteomes" id="UP000242687"/>
    </source>
</evidence>
<keyword evidence="2" id="KW-1185">Reference proteome</keyword>
<evidence type="ECO:0000313" key="1">
    <source>
        <dbReference type="EMBL" id="PJJ79460.1"/>
    </source>
</evidence>
<gene>
    <name evidence="1" type="ORF">CLV57_2594</name>
</gene>